<dbReference type="Proteomes" id="UP000426246">
    <property type="component" value="Chromosome"/>
</dbReference>
<sequence length="707" mass="81696">MEDLAMLNEFKAFKTEPFLYGVCYYPEHWDESLWDDDFRRIKATGMNVVRLGESAWNIWEPEEGVYFFELFDRAIQLCRKYDLKVILGTPSYAPPAWLTEKYPEVLRADFKGNLMQHGSRRHNNYTSSVYLDLCKKIVMALIEHYKDHTSVLGWQIDNEFNCHMDVSFAESDHFAFRQWCMDKYGQLDALNDAWGTRFWAQTYTDWGQVYLPRSTVTYHNPGHLLDFYRFTSDATIAFAKLQYDIIKDRNSAQFVTHNGLFENIDNYKLTEQSLDFMSFDSYPAFGLMWRKDLPLHFRDRIYGMRLSRVRGMSAKFLILEQQAGAGGQSGSILQPHIKDYMHYTPKPGQMRLWSWQSIAHGADGILFFRWRTCTVGSETLWHGLNDYGNQANRRLDEAAKLGEELKQLGPLLVESSCQASAALLYDYDNDSNCKIEGYIGPNLWRSEEAIYQSLSERHILTDQISNQCLERPEFLSRYKLLFYANAQLLNEEDVIGLKHYVENGGTLVLGPRSGYKDRNNRCYMLPFPGIVKELAGIEVEEFTMVDEDEPIYMEFQLQKKKVLAPVFNEVIKLLSDDSTIIAKYSNGYYSGLPAVVSTPLGKGKVIYFGAFFTMENTNMLLDSLEIKDPISVWAEVPAEIEVIPRVSKNGEFAIFLNYMNKPMCITLHKSLKNLLTDEWLLGELKIVAYGVLVLQISSVLEDRFRAG</sequence>
<feature type="active site" description="Nucleophile" evidence="9">
    <location>
        <position position="320"/>
    </location>
</feature>
<evidence type="ECO:0000256" key="1">
    <source>
        <dbReference type="ARBA" id="ARBA00001412"/>
    </source>
</evidence>
<feature type="active site" description="Proton donor" evidence="9">
    <location>
        <position position="159"/>
    </location>
</feature>
<accession>A0A6B8RQ96</accession>
<evidence type="ECO:0000256" key="2">
    <source>
        <dbReference type="ARBA" id="ARBA00005940"/>
    </source>
</evidence>
<dbReference type="EC" id="3.2.1.23" evidence="3 8"/>
<evidence type="ECO:0000256" key="3">
    <source>
        <dbReference type="ARBA" id="ARBA00012756"/>
    </source>
</evidence>
<evidence type="ECO:0000259" key="13">
    <source>
        <dbReference type="Pfam" id="PF08533"/>
    </source>
</evidence>
<dbReference type="PANTHER" id="PTHR36447">
    <property type="entry name" value="BETA-GALACTOSIDASE GANA"/>
    <property type="match status" value="1"/>
</dbReference>
<dbReference type="SUPFAM" id="SSF52317">
    <property type="entry name" value="Class I glutamine amidotransferase-like"/>
    <property type="match status" value="1"/>
</dbReference>
<dbReference type="Pfam" id="PF08532">
    <property type="entry name" value="Glyco_hydro_42M"/>
    <property type="match status" value="1"/>
</dbReference>
<dbReference type="Pfam" id="PF08533">
    <property type="entry name" value="Glyco_hydro_42C"/>
    <property type="match status" value="1"/>
</dbReference>
<reference evidence="15" key="1">
    <citation type="submission" date="2018-11" db="EMBL/GenBank/DDBJ databases">
        <title>Complete genome sequence of Paenibacillus sp. ML311-T8.</title>
        <authorList>
            <person name="Nam Y.-D."/>
            <person name="Kang J."/>
            <person name="Chung W.-H."/>
            <person name="Park Y.S."/>
        </authorList>
    </citation>
    <scope>NUCLEOTIDE SEQUENCE [LARGE SCALE GENOMIC DNA]</scope>
    <source>
        <strain evidence="15">ML311-T8</strain>
    </source>
</reference>
<evidence type="ECO:0000256" key="8">
    <source>
        <dbReference type="PIRNR" id="PIRNR001084"/>
    </source>
</evidence>
<dbReference type="AlphaFoldDB" id="A0A6B8RQ96"/>
<protein>
    <recommendedName>
        <fullName evidence="3 8">Beta-galactosidase</fullName>
        <shortName evidence="8">Beta-gal</shortName>
        <ecNumber evidence="3 8">3.2.1.23</ecNumber>
    </recommendedName>
</protein>
<feature type="domain" description="Beta-galactosidase trimerisation" evidence="12">
    <location>
        <begin position="419"/>
        <end position="624"/>
    </location>
</feature>
<dbReference type="Gene3D" id="3.20.20.80">
    <property type="entry name" value="Glycosidases"/>
    <property type="match status" value="1"/>
</dbReference>
<dbReference type="CDD" id="cd03143">
    <property type="entry name" value="A4_beta-galactosidase_middle_domain"/>
    <property type="match status" value="1"/>
</dbReference>
<evidence type="ECO:0000313" key="14">
    <source>
        <dbReference type="EMBL" id="QGQ97715.1"/>
    </source>
</evidence>
<dbReference type="InterPro" id="IPR013739">
    <property type="entry name" value="Beta_galactosidase_C"/>
</dbReference>
<keyword evidence="6" id="KW-0862">Zinc</keyword>
<dbReference type="PANTHER" id="PTHR36447:SF2">
    <property type="entry name" value="BETA-GALACTOSIDASE YESZ"/>
    <property type="match status" value="1"/>
</dbReference>
<feature type="binding site" evidence="10">
    <location>
        <position position="120"/>
    </location>
    <ligand>
        <name>substrate</name>
    </ligand>
</feature>
<dbReference type="Gene3D" id="3.40.50.880">
    <property type="match status" value="1"/>
</dbReference>
<feature type="domain" description="Glycoside hydrolase family 42 N-terminal" evidence="11">
    <location>
        <begin position="23"/>
        <end position="408"/>
    </location>
</feature>
<feature type="domain" description="Beta-galactosidase C-terminal" evidence="13">
    <location>
        <begin position="640"/>
        <end position="695"/>
    </location>
</feature>
<dbReference type="InterPro" id="IPR013780">
    <property type="entry name" value="Glyco_hydro_b"/>
</dbReference>
<evidence type="ECO:0000259" key="11">
    <source>
        <dbReference type="Pfam" id="PF02449"/>
    </source>
</evidence>
<dbReference type="InterPro" id="IPR013529">
    <property type="entry name" value="Glyco_hydro_42_N"/>
</dbReference>
<evidence type="ECO:0000256" key="10">
    <source>
        <dbReference type="PIRSR" id="PIRSR001084-2"/>
    </source>
</evidence>
<evidence type="ECO:0000313" key="15">
    <source>
        <dbReference type="Proteomes" id="UP000426246"/>
    </source>
</evidence>
<dbReference type="InterPro" id="IPR013738">
    <property type="entry name" value="Beta_galactosidase_Trimer"/>
</dbReference>
<feature type="binding site" evidence="10">
    <location>
        <position position="158"/>
    </location>
    <ligand>
        <name>substrate</name>
    </ligand>
</feature>
<evidence type="ECO:0000256" key="7">
    <source>
        <dbReference type="ARBA" id="ARBA00023295"/>
    </source>
</evidence>
<evidence type="ECO:0000259" key="12">
    <source>
        <dbReference type="Pfam" id="PF08532"/>
    </source>
</evidence>
<dbReference type="GO" id="GO:0004565">
    <property type="term" value="F:beta-galactosidase activity"/>
    <property type="evidence" value="ECO:0007669"/>
    <property type="project" value="UniProtKB-EC"/>
</dbReference>
<dbReference type="GO" id="GO:0009341">
    <property type="term" value="C:beta-galactosidase complex"/>
    <property type="evidence" value="ECO:0007669"/>
    <property type="project" value="InterPro"/>
</dbReference>
<dbReference type="Gene3D" id="2.60.40.1180">
    <property type="entry name" value="Golgi alpha-mannosidase II"/>
    <property type="match status" value="1"/>
</dbReference>
<gene>
    <name evidence="14" type="ORF">EHS13_23900</name>
</gene>
<dbReference type="SUPFAM" id="SSF51445">
    <property type="entry name" value="(Trans)glycosidases"/>
    <property type="match status" value="1"/>
</dbReference>
<comment type="similarity">
    <text evidence="2 8">Belongs to the glycosyl hydrolase 42 family.</text>
</comment>
<dbReference type="Pfam" id="PF02449">
    <property type="entry name" value="Glyco_hydro_42"/>
    <property type="match status" value="1"/>
</dbReference>
<comment type="catalytic activity">
    <reaction evidence="1 8">
        <text>Hydrolysis of terminal non-reducing beta-D-galactose residues in beta-D-galactosides.</text>
        <dbReference type="EC" id="3.2.1.23"/>
    </reaction>
</comment>
<dbReference type="InterPro" id="IPR003476">
    <property type="entry name" value="Glyco_hydro_42"/>
</dbReference>
<keyword evidence="5 8" id="KW-0378">Hydrolase</keyword>
<keyword evidence="4" id="KW-0479">Metal-binding</keyword>
<dbReference type="PIRSF" id="PIRSF001084">
    <property type="entry name" value="B-galactosidase"/>
    <property type="match status" value="1"/>
</dbReference>
<organism evidence="14 15">
    <name type="scientific">Paenibacillus psychroresistens</name>
    <dbReference type="NCBI Taxonomy" id="1778678"/>
    <lineage>
        <taxon>Bacteria</taxon>
        <taxon>Bacillati</taxon>
        <taxon>Bacillota</taxon>
        <taxon>Bacilli</taxon>
        <taxon>Bacillales</taxon>
        <taxon>Paenibacillaceae</taxon>
        <taxon>Paenibacillus</taxon>
    </lineage>
</organism>
<dbReference type="GO" id="GO:0006012">
    <property type="term" value="P:galactose metabolic process"/>
    <property type="evidence" value="ECO:0007669"/>
    <property type="project" value="InterPro"/>
</dbReference>
<name>A0A6B8RQ96_9BACL</name>
<keyword evidence="7 8" id="KW-0326">Glycosidase</keyword>
<evidence type="ECO:0000256" key="4">
    <source>
        <dbReference type="ARBA" id="ARBA00022723"/>
    </source>
</evidence>
<dbReference type="InterPro" id="IPR017853">
    <property type="entry name" value="GH"/>
</dbReference>
<evidence type="ECO:0000256" key="6">
    <source>
        <dbReference type="ARBA" id="ARBA00022833"/>
    </source>
</evidence>
<proteinExistence type="inferred from homology"/>
<evidence type="ECO:0000256" key="9">
    <source>
        <dbReference type="PIRSR" id="PIRSR001084-1"/>
    </source>
</evidence>
<dbReference type="GO" id="GO:0046872">
    <property type="term" value="F:metal ion binding"/>
    <property type="evidence" value="ECO:0007669"/>
    <property type="project" value="UniProtKB-KW"/>
</dbReference>
<dbReference type="InterPro" id="IPR029062">
    <property type="entry name" value="Class_I_gatase-like"/>
</dbReference>
<evidence type="ECO:0000256" key="5">
    <source>
        <dbReference type="ARBA" id="ARBA00022801"/>
    </source>
</evidence>
<dbReference type="EMBL" id="CP034235">
    <property type="protein sequence ID" value="QGQ97715.1"/>
    <property type="molecule type" value="Genomic_DNA"/>
</dbReference>
<dbReference type="KEGG" id="ppsc:EHS13_23900"/>
<keyword evidence="15" id="KW-1185">Reference proteome</keyword>